<name>A0A450U0L4_9GAMM</name>
<dbReference type="AlphaFoldDB" id="A0A450U0L4"/>
<organism evidence="2">
    <name type="scientific">Candidatus Kentrum sp. FW</name>
    <dbReference type="NCBI Taxonomy" id="2126338"/>
    <lineage>
        <taxon>Bacteria</taxon>
        <taxon>Pseudomonadati</taxon>
        <taxon>Pseudomonadota</taxon>
        <taxon>Gammaproteobacteria</taxon>
        <taxon>Candidatus Kentrum</taxon>
    </lineage>
</organism>
<feature type="region of interest" description="Disordered" evidence="1">
    <location>
        <begin position="36"/>
        <end position="95"/>
    </location>
</feature>
<accession>A0A450U0L4</accession>
<proteinExistence type="predicted"/>
<feature type="compositionally biased region" description="Basic and acidic residues" evidence="1">
    <location>
        <begin position="83"/>
        <end position="95"/>
    </location>
</feature>
<evidence type="ECO:0000256" key="1">
    <source>
        <dbReference type="SAM" id="MobiDB-lite"/>
    </source>
</evidence>
<gene>
    <name evidence="2" type="ORF">BECKFW1821C_GA0114237_108813</name>
</gene>
<protein>
    <submittedName>
        <fullName evidence="2">Uncharacterized protein</fullName>
    </submittedName>
</protein>
<sequence>MANVAFWGRNNRQCRSDQAPRGRLVIPRAANRIGVNCNEDSGSPVLGREPKKGGGWGRAPRREPPGSKQAGGSCSEAGAPATRRIDESIRYRYYP</sequence>
<evidence type="ECO:0000313" key="2">
    <source>
        <dbReference type="EMBL" id="VFJ75791.1"/>
    </source>
</evidence>
<dbReference type="EMBL" id="CAADFE010000088">
    <property type="protein sequence ID" value="VFJ75791.1"/>
    <property type="molecule type" value="Genomic_DNA"/>
</dbReference>
<reference evidence="2" key="1">
    <citation type="submission" date="2019-02" db="EMBL/GenBank/DDBJ databases">
        <authorList>
            <person name="Gruber-Vodicka R. H."/>
            <person name="Seah K. B. B."/>
        </authorList>
    </citation>
    <scope>NUCLEOTIDE SEQUENCE</scope>
    <source>
        <strain evidence="2">BECK_BZ131</strain>
    </source>
</reference>